<evidence type="ECO:0000313" key="4">
    <source>
        <dbReference type="Proteomes" id="UP000265520"/>
    </source>
</evidence>
<keyword evidence="4" id="KW-1185">Reference proteome</keyword>
<dbReference type="GO" id="GO:0005576">
    <property type="term" value="C:extracellular region"/>
    <property type="evidence" value="ECO:0007669"/>
    <property type="project" value="TreeGrafter"/>
</dbReference>
<dbReference type="InterPro" id="IPR036430">
    <property type="entry name" value="RNase_T2-like_sf"/>
</dbReference>
<comment type="similarity">
    <text evidence="1 2">Belongs to the RNase T2 family.</text>
</comment>
<comment type="caution">
    <text evidence="3">The sequence shown here is derived from an EMBL/GenBank/DDBJ whole genome shotgun (WGS) entry which is preliminary data.</text>
</comment>
<feature type="non-terminal residue" evidence="3">
    <location>
        <position position="88"/>
    </location>
</feature>
<dbReference type="PANTHER" id="PTHR11240:SF22">
    <property type="entry name" value="RIBONUCLEASE T2"/>
    <property type="match status" value="1"/>
</dbReference>
<dbReference type="GO" id="GO:0003723">
    <property type="term" value="F:RNA binding"/>
    <property type="evidence" value="ECO:0007669"/>
    <property type="project" value="InterPro"/>
</dbReference>
<evidence type="ECO:0000256" key="2">
    <source>
        <dbReference type="RuleBase" id="RU004328"/>
    </source>
</evidence>
<proteinExistence type="inferred from homology"/>
<sequence>MNDWPSLNAGESDFDFWSEEYSRYGKCGLDYFRTPDRYFTRAIIENGAIDITKVLADKGILADNDRTYSVQQLFQAIEDRGLNRPQIE</sequence>
<dbReference type="Proteomes" id="UP000265520">
    <property type="component" value="Unassembled WGS sequence"/>
</dbReference>
<dbReference type="InterPro" id="IPR001568">
    <property type="entry name" value="RNase_T2-like"/>
</dbReference>
<dbReference type="Pfam" id="PF00445">
    <property type="entry name" value="Ribonuclease_T2"/>
    <property type="match status" value="1"/>
</dbReference>
<dbReference type="GO" id="GO:0006401">
    <property type="term" value="P:RNA catabolic process"/>
    <property type="evidence" value="ECO:0007669"/>
    <property type="project" value="TreeGrafter"/>
</dbReference>
<name>A0A392NP75_9FABA</name>
<dbReference type="Gene3D" id="3.90.730.10">
    <property type="entry name" value="Ribonuclease T2-like"/>
    <property type="match status" value="1"/>
</dbReference>
<dbReference type="SUPFAM" id="SSF55895">
    <property type="entry name" value="Ribonuclease Rh-like"/>
    <property type="match status" value="1"/>
</dbReference>
<dbReference type="PANTHER" id="PTHR11240">
    <property type="entry name" value="RIBONUCLEASE T2"/>
    <property type="match status" value="1"/>
</dbReference>
<dbReference type="AlphaFoldDB" id="A0A392NP75"/>
<evidence type="ECO:0000313" key="3">
    <source>
        <dbReference type="EMBL" id="MCI01232.1"/>
    </source>
</evidence>
<reference evidence="3 4" key="1">
    <citation type="journal article" date="2018" name="Front. Plant Sci.">
        <title>Red Clover (Trifolium pratense) and Zigzag Clover (T. medium) - A Picture of Genomic Similarities and Differences.</title>
        <authorList>
            <person name="Dluhosova J."/>
            <person name="Istvanek J."/>
            <person name="Nedelnik J."/>
            <person name="Repkova J."/>
        </authorList>
    </citation>
    <scope>NUCLEOTIDE SEQUENCE [LARGE SCALE GENOMIC DNA]</scope>
    <source>
        <strain evidence="4">cv. 10/8</strain>
        <tissue evidence="3">Leaf</tissue>
    </source>
</reference>
<dbReference type="GO" id="GO:0033897">
    <property type="term" value="F:ribonuclease T2 activity"/>
    <property type="evidence" value="ECO:0007669"/>
    <property type="project" value="InterPro"/>
</dbReference>
<organism evidence="3 4">
    <name type="scientific">Trifolium medium</name>
    <dbReference type="NCBI Taxonomy" id="97028"/>
    <lineage>
        <taxon>Eukaryota</taxon>
        <taxon>Viridiplantae</taxon>
        <taxon>Streptophyta</taxon>
        <taxon>Embryophyta</taxon>
        <taxon>Tracheophyta</taxon>
        <taxon>Spermatophyta</taxon>
        <taxon>Magnoliopsida</taxon>
        <taxon>eudicotyledons</taxon>
        <taxon>Gunneridae</taxon>
        <taxon>Pentapetalae</taxon>
        <taxon>rosids</taxon>
        <taxon>fabids</taxon>
        <taxon>Fabales</taxon>
        <taxon>Fabaceae</taxon>
        <taxon>Papilionoideae</taxon>
        <taxon>50 kb inversion clade</taxon>
        <taxon>NPAAA clade</taxon>
        <taxon>Hologalegina</taxon>
        <taxon>IRL clade</taxon>
        <taxon>Trifolieae</taxon>
        <taxon>Trifolium</taxon>
    </lineage>
</organism>
<protein>
    <submittedName>
        <fullName evidence="3">S-RNase</fullName>
    </submittedName>
</protein>
<evidence type="ECO:0000256" key="1">
    <source>
        <dbReference type="ARBA" id="ARBA00007469"/>
    </source>
</evidence>
<accession>A0A392NP75</accession>
<dbReference type="EMBL" id="LXQA010045592">
    <property type="protein sequence ID" value="MCI01232.1"/>
    <property type="molecule type" value="Genomic_DNA"/>
</dbReference>